<gene>
    <name evidence="2" type="ORF">CAG72_21030</name>
</gene>
<organism evidence="2 3">
    <name type="scientific">Photobacterium halotolerans</name>
    <dbReference type="NCBI Taxonomy" id="265726"/>
    <lineage>
        <taxon>Bacteria</taxon>
        <taxon>Pseudomonadati</taxon>
        <taxon>Pseudomonadota</taxon>
        <taxon>Gammaproteobacteria</taxon>
        <taxon>Vibrionales</taxon>
        <taxon>Vibrionaceae</taxon>
        <taxon>Photobacterium</taxon>
    </lineage>
</organism>
<evidence type="ECO:0000256" key="1">
    <source>
        <dbReference type="SAM" id="SignalP"/>
    </source>
</evidence>
<dbReference type="AlphaFoldDB" id="A0A7X4WFA4"/>
<protein>
    <submittedName>
        <fullName evidence="2">Uncharacterized protein</fullName>
    </submittedName>
</protein>
<proteinExistence type="predicted"/>
<feature type="chain" id="PRO_5030610776" evidence="1">
    <location>
        <begin position="24"/>
        <end position="261"/>
    </location>
</feature>
<accession>A0A7X4WFA4</accession>
<dbReference type="Proteomes" id="UP000465712">
    <property type="component" value="Unassembled WGS sequence"/>
</dbReference>
<evidence type="ECO:0000313" key="2">
    <source>
        <dbReference type="EMBL" id="NAW67676.1"/>
    </source>
</evidence>
<evidence type="ECO:0000313" key="3">
    <source>
        <dbReference type="Proteomes" id="UP000465712"/>
    </source>
</evidence>
<dbReference type="EMBL" id="WXWW01000299">
    <property type="protein sequence ID" value="NAW67676.1"/>
    <property type="molecule type" value="Genomic_DNA"/>
</dbReference>
<comment type="caution">
    <text evidence="2">The sequence shown here is derived from an EMBL/GenBank/DDBJ whole genome shotgun (WGS) entry which is preliminary data.</text>
</comment>
<feature type="signal peptide" evidence="1">
    <location>
        <begin position="1"/>
        <end position="23"/>
    </location>
</feature>
<name>A0A7X4WFA4_9GAMM</name>
<sequence length="261" mass="29474">MKRLKLMVSAPLFLSVWAGSAQAAQTQLCSNAMMSVLKSDARNQNDSEWNEDNFNSVACKRLPGTSGIMLGSYFQRNSIDPLDDSSQYLWRVVLVDTTTHKVVSAYTGSVGDEGGIRIDSDQIWLDTARYYLNDDTRAFGVRLDIGHASRYAEGGASGYMTLFVREQEKLQPVLKSLPMNYWTNQEGHFSVTGEPVPIHQAKVYINIGNKISHGYRDLKLTTKVKDKMSDQYFSDVYEKAWSFDQTLKFDGKAYQGFKAWP</sequence>
<dbReference type="RefSeq" id="WP_161446872.1">
    <property type="nucleotide sequence ID" value="NZ_WXWW01000299.1"/>
</dbReference>
<reference evidence="2 3" key="1">
    <citation type="submission" date="2017-05" db="EMBL/GenBank/DDBJ databases">
        <title>High clonality and local adaptation shapes Vibrionaceae linages within an endangered oasis.</title>
        <authorList>
            <person name="Vazquez-Rosas-Landa M."/>
        </authorList>
    </citation>
    <scope>NUCLEOTIDE SEQUENCE [LARGE SCALE GENOMIC DNA]</scope>
    <source>
        <strain evidence="2 3">P46_P4S1P180</strain>
    </source>
</reference>
<keyword evidence="1" id="KW-0732">Signal</keyword>